<accession>A0ABV6LXK6</accession>
<comment type="caution">
    <text evidence="1">The sequence shown here is derived from an EMBL/GenBank/DDBJ whole genome shotgun (WGS) entry which is preliminary data.</text>
</comment>
<keyword evidence="2" id="KW-1185">Reference proteome</keyword>
<name>A0ABV6LXK6_9ACTN</name>
<evidence type="ECO:0000313" key="1">
    <source>
        <dbReference type="EMBL" id="MFC0527137.1"/>
    </source>
</evidence>
<evidence type="ECO:0000313" key="2">
    <source>
        <dbReference type="Proteomes" id="UP001589867"/>
    </source>
</evidence>
<proteinExistence type="predicted"/>
<dbReference type="EMBL" id="JBHLUH010000006">
    <property type="protein sequence ID" value="MFC0527137.1"/>
    <property type="molecule type" value="Genomic_DNA"/>
</dbReference>
<gene>
    <name evidence="1" type="ORF">ACFFIA_05645</name>
</gene>
<sequence length="83" mass="8773">MDGLVVDLLDVGLEYPASALALLYPHQTNGRYHAPGIDQSTVTVRLPPSWAQSTCPAIPAEPVAEGPLVRADDAQPGRGQVLK</sequence>
<reference evidence="1 2" key="1">
    <citation type="submission" date="2024-09" db="EMBL/GenBank/DDBJ databases">
        <authorList>
            <person name="Sun Q."/>
            <person name="Mori K."/>
        </authorList>
    </citation>
    <scope>NUCLEOTIDE SEQUENCE [LARGE SCALE GENOMIC DNA]</scope>
    <source>
        <strain evidence="1 2">TBRC 3947</strain>
    </source>
</reference>
<dbReference type="RefSeq" id="WP_377246446.1">
    <property type="nucleotide sequence ID" value="NZ_JBHLUH010000006.1"/>
</dbReference>
<organism evidence="1 2">
    <name type="scientific">Phytohabitans kaempferiae</name>
    <dbReference type="NCBI Taxonomy" id="1620943"/>
    <lineage>
        <taxon>Bacteria</taxon>
        <taxon>Bacillati</taxon>
        <taxon>Actinomycetota</taxon>
        <taxon>Actinomycetes</taxon>
        <taxon>Micromonosporales</taxon>
        <taxon>Micromonosporaceae</taxon>
    </lineage>
</organism>
<protein>
    <submittedName>
        <fullName evidence="1">Uncharacterized protein</fullName>
    </submittedName>
</protein>
<dbReference type="Proteomes" id="UP001589867">
    <property type="component" value="Unassembled WGS sequence"/>
</dbReference>